<dbReference type="EMBL" id="CP007510">
    <property type="protein sequence ID" value="AHY45242.1"/>
    <property type="molecule type" value="Genomic_DNA"/>
</dbReference>
<gene>
    <name evidence="1" type="ORF">UIB01_22335</name>
</gene>
<protein>
    <submittedName>
        <fullName evidence="1">Uncharacterized protein</fullName>
    </submittedName>
</protein>
<evidence type="ECO:0000313" key="1">
    <source>
        <dbReference type="EMBL" id="AHY45242.1"/>
    </source>
</evidence>
<reference evidence="1 2" key="1">
    <citation type="submission" date="2014-03" db="EMBL/GenBank/DDBJ databases">
        <title>Complete genome sequence of Pseudomonas stutzeri 19SMN4.</title>
        <authorList>
            <person name="Brunet-Galmes I."/>
            <person name="Nogales B."/>
            <person name="Busquets A."/>
            <person name="Pena A."/>
            <person name="Gomila M."/>
            <person name="Garcia-Valdes E."/>
            <person name="Lalucat J."/>
            <person name="Bennasar A."/>
            <person name="Bosch R."/>
        </authorList>
    </citation>
    <scope>NUCLEOTIDE SEQUENCE [LARGE SCALE GENOMIC DNA]</scope>
    <source>
        <strain evidence="1 2">19SMN4</strain>
        <plasmid evidence="2">Plasmid pLIB119</plasmid>
    </source>
</reference>
<keyword evidence="1" id="KW-0614">Plasmid</keyword>
<dbReference type="Proteomes" id="UP000025238">
    <property type="component" value="Plasmid pLIB119"/>
</dbReference>
<dbReference type="KEGG" id="pstu:UIB01_22335"/>
<name>A0A023WYD3_STUST</name>
<dbReference type="Gene3D" id="3.50.50.60">
    <property type="entry name" value="FAD/NAD(P)-binding domain"/>
    <property type="match status" value="1"/>
</dbReference>
<dbReference type="AlphaFoldDB" id="A0A023WYD3"/>
<accession>A0A023WYD3</accession>
<sequence>MMPPVEDGYPTRDHVVDYLARYEDRYQLAVQRPVRVNSVERIPGALRVRAEHEHWAPGRW</sequence>
<evidence type="ECO:0000313" key="2">
    <source>
        <dbReference type="Proteomes" id="UP000025238"/>
    </source>
</evidence>
<dbReference type="PATRIC" id="fig|316.97.peg.4471"/>
<proteinExistence type="predicted"/>
<organism evidence="1 2">
    <name type="scientific">Stutzerimonas stutzeri</name>
    <name type="common">Pseudomonas stutzeri</name>
    <dbReference type="NCBI Taxonomy" id="316"/>
    <lineage>
        <taxon>Bacteria</taxon>
        <taxon>Pseudomonadati</taxon>
        <taxon>Pseudomonadota</taxon>
        <taxon>Gammaproteobacteria</taxon>
        <taxon>Pseudomonadales</taxon>
        <taxon>Pseudomonadaceae</taxon>
        <taxon>Stutzerimonas</taxon>
    </lineage>
</organism>
<dbReference type="InterPro" id="IPR036188">
    <property type="entry name" value="FAD/NAD-bd_sf"/>
</dbReference>
<geneLocation type="plasmid" evidence="1 2">
    <name>pLIB119</name>
</geneLocation>